<dbReference type="AlphaFoldDB" id="A0A0W0VV84"/>
<evidence type="ECO:0000313" key="2">
    <source>
        <dbReference type="Proteomes" id="UP000054908"/>
    </source>
</evidence>
<gene>
    <name evidence="1" type="ORF">Lmac_2782</name>
</gene>
<accession>A0A0W0VV84</accession>
<evidence type="ECO:0000313" key="1">
    <source>
        <dbReference type="EMBL" id="KTD23909.1"/>
    </source>
</evidence>
<keyword evidence="2" id="KW-1185">Reference proteome</keyword>
<reference evidence="1 2" key="1">
    <citation type="submission" date="2015-11" db="EMBL/GenBank/DDBJ databases">
        <title>Genomic analysis of 38 Legionella species identifies large and diverse effector repertoires.</title>
        <authorList>
            <person name="Burstein D."/>
            <person name="Amaro F."/>
            <person name="Zusman T."/>
            <person name="Lifshitz Z."/>
            <person name="Cohen O."/>
            <person name="Gilbert J.A."/>
            <person name="Pupko T."/>
            <person name="Shuman H.A."/>
            <person name="Segal G."/>
        </authorList>
    </citation>
    <scope>NUCLEOTIDE SEQUENCE [LARGE SCALE GENOMIC DNA]</scope>
    <source>
        <strain evidence="1 2">PX-1-G2-E2</strain>
    </source>
</reference>
<comment type="caution">
    <text evidence="1">The sequence shown here is derived from an EMBL/GenBank/DDBJ whole genome shotgun (WGS) entry which is preliminary data.</text>
</comment>
<proteinExistence type="predicted"/>
<organism evidence="1 2">
    <name type="scientific">Legionella maceachernii</name>
    <dbReference type="NCBI Taxonomy" id="466"/>
    <lineage>
        <taxon>Bacteria</taxon>
        <taxon>Pseudomonadati</taxon>
        <taxon>Pseudomonadota</taxon>
        <taxon>Gammaproteobacteria</taxon>
        <taxon>Legionellales</taxon>
        <taxon>Legionellaceae</taxon>
        <taxon>Legionella</taxon>
    </lineage>
</organism>
<dbReference type="Proteomes" id="UP000054908">
    <property type="component" value="Unassembled WGS sequence"/>
</dbReference>
<protein>
    <submittedName>
        <fullName evidence="1">Uncharacterized protein</fullName>
    </submittedName>
</protein>
<dbReference type="PATRIC" id="fig|466.6.peg.2977"/>
<dbReference type="EMBL" id="LNYL01000051">
    <property type="protein sequence ID" value="KTD23909.1"/>
    <property type="molecule type" value="Genomic_DNA"/>
</dbReference>
<sequence>MIDGSLGTLSNIVQKLQSALHAKAKAEPNYRFYTLWDKIYREDILTIAYLKCRRNAGSHSIDEETFSAIDQAGVKEWIGKLQEELRIKTYEPQPL</sequence>
<name>A0A0W0VV84_9GAMM</name>
<dbReference type="STRING" id="466.Lmac_2782"/>